<evidence type="ECO:0000313" key="3">
    <source>
        <dbReference type="Proteomes" id="UP000218811"/>
    </source>
</evidence>
<sequence>MVIALRLENCIGSTPARDTAQRRATVLRALQKGPIFPNLEQITLRKHLLADDSIWPLIAGTIHTLRVSFMRTAYAVAGTNEPSIADVQKFLRSLATYAPAIDSLTIFGVPKSLPRSLIMDPWQLQYLIIAKCHITIDLLDELFSKGTRLHSLSIYRIDEPRDERSLEMDLARGTLRSLKILLLQGVLEPIVTFMRAISAPALEKLTVDTMRSLQLIPLPDMNRRWVECFDAISAFNSSLCDLDFSAVDSTELQNFFNHAQLSQIVRPIIAATRMQKIDLYFPVSFAWKDSDFLSMIAAWPELNSFTITCVTKARPWINSRILAAFAQLANLETLILEVPMQIELDTLNATPAKHVCRCLELLYVDIQLCLDVQPLAMARYIDALFPCIDIDSSQGRASEKLDLAQGEIKGRTASWLTRKYVSSGKAQWRMVLSCLLELRRRRSAKFTSSASERDSDGDNSEGGNFAGDGSDDAVRDESEENEANGTNSDDRSEEDNDTLGEDEYESTSANGNEGANESTDKIAGRVSIGRDIDSCLEDEDGEETDDQSDEMNGSTSELEGEANSEDRENWVMDDDEGEGDSEGENVDEALRGFRSKVIIGADRESSEEHEEEDEDGYDGESEDTDDATSRTRSQVSDQAEEDRDSWEEDEGESESNCSSEDTNGAENEDGNDSEGCSEGADGVTSKVGSEAIREDSASWQEDDKEDVCNK</sequence>
<feature type="compositionally biased region" description="Basic and acidic residues" evidence="1">
    <location>
        <begin position="518"/>
        <end position="533"/>
    </location>
</feature>
<dbReference type="SUPFAM" id="SSF52047">
    <property type="entry name" value="RNI-like"/>
    <property type="match status" value="1"/>
</dbReference>
<dbReference type="STRING" id="742152.A0A2H3JYK8"/>
<dbReference type="Gene3D" id="3.80.10.10">
    <property type="entry name" value="Ribonuclease Inhibitor"/>
    <property type="match status" value="1"/>
</dbReference>
<feature type="compositionally biased region" description="Acidic residues" evidence="1">
    <location>
        <begin position="491"/>
        <end position="505"/>
    </location>
</feature>
<evidence type="ECO:0000256" key="1">
    <source>
        <dbReference type="SAM" id="MobiDB-lite"/>
    </source>
</evidence>
<keyword evidence="3" id="KW-1185">Reference proteome</keyword>
<dbReference type="EMBL" id="KB468168">
    <property type="protein sequence ID" value="PCH45083.1"/>
    <property type="molecule type" value="Genomic_DNA"/>
</dbReference>
<feature type="compositionally biased region" description="Acidic residues" evidence="1">
    <location>
        <begin position="571"/>
        <end position="587"/>
    </location>
</feature>
<dbReference type="Proteomes" id="UP000218811">
    <property type="component" value="Unassembled WGS sequence"/>
</dbReference>
<organism evidence="2 3">
    <name type="scientific">Wolfiporia cocos (strain MD-104)</name>
    <name type="common">Brown rot fungus</name>
    <dbReference type="NCBI Taxonomy" id="742152"/>
    <lineage>
        <taxon>Eukaryota</taxon>
        <taxon>Fungi</taxon>
        <taxon>Dikarya</taxon>
        <taxon>Basidiomycota</taxon>
        <taxon>Agaricomycotina</taxon>
        <taxon>Agaricomycetes</taxon>
        <taxon>Polyporales</taxon>
        <taxon>Phaeolaceae</taxon>
        <taxon>Wolfiporia</taxon>
    </lineage>
</organism>
<name>A0A2H3JYK8_WOLCO</name>
<feature type="region of interest" description="Disordered" evidence="1">
    <location>
        <begin position="446"/>
        <end position="710"/>
    </location>
</feature>
<evidence type="ECO:0000313" key="2">
    <source>
        <dbReference type="EMBL" id="PCH45083.1"/>
    </source>
</evidence>
<feature type="compositionally biased region" description="Acidic residues" evidence="1">
    <location>
        <begin position="607"/>
        <end position="626"/>
    </location>
</feature>
<gene>
    <name evidence="2" type="ORF">WOLCODRAFT_155094</name>
</gene>
<proteinExistence type="predicted"/>
<feature type="compositionally biased region" description="Polar residues" evidence="1">
    <location>
        <begin position="506"/>
        <end position="517"/>
    </location>
</feature>
<protein>
    <submittedName>
        <fullName evidence="2">Uncharacterized protein</fullName>
    </submittedName>
</protein>
<reference evidence="2 3" key="1">
    <citation type="journal article" date="2012" name="Science">
        <title>The Paleozoic origin of enzymatic lignin decomposition reconstructed from 31 fungal genomes.</title>
        <authorList>
            <person name="Floudas D."/>
            <person name="Binder M."/>
            <person name="Riley R."/>
            <person name="Barry K."/>
            <person name="Blanchette R.A."/>
            <person name="Henrissat B."/>
            <person name="Martinez A.T."/>
            <person name="Otillar R."/>
            <person name="Spatafora J.W."/>
            <person name="Yadav J.S."/>
            <person name="Aerts A."/>
            <person name="Benoit I."/>
            <person name="Boyd A."/>
            <person name="Carlson A."/>
            <person name="Copeland A."/>
            <person name="Coutinho P.M."/>
            <person name="de Vries R.P."/>
            <person name="Ferreira P."/>
            <person name="Findley K."/>
            <person name="Foster B."/>
            <person name="Gaskell J."/>
            <person name="Glotzer D."/>
            <person name="Gorecki P."/>
            <person name="Heitman J."/>
            <person name="Hesse C."/>
            <person name="Hori C."/>
            <person name="Igarashi K."/>
            <person name="Jurgens J.A."/>
            <person name="Kallen N."/>
            <person name="Kersten P."/>
            <person name="Kohler A."/>
            <person name="Kuees U."/>
            <person name="Kumar T.K.A."/>
            <person name="Kuo A."/>
            <person name="LaButti K."/>
            <person name="Larrondo L.F."/>
            <person name="Lindquist E."/>
            <person name="Ling A."/>
            <person name="Lombard V."/>
            <person name="Lucas S."/>
            <person name="Lundell T."/>
            <person name="Martin R."/>
            <person name="McLaughlin D.J."/>
            <person name="Morgenstern I."/>
            <person name="Morin E."/>
            <person name="Murat C."/>
            <person name="Nagy L.G."/>
            <person name="Nolan M."/>
            <person name="Ohm R.A."/>
            <person name="Patyshakuliyeva A."/>
            <person name="Rokas A."/>
            <person name="Ruiz-Duenas F.J."/>
            <person name="Sabat G."/>
            <person name="Salamov A."/>
            <person name="Samejima M."/>
            <person name="Schmutz J."/>
            <person name="Slot J.C."/>
            <person name="St John F."/>
            <person name="Stenlid J."/>
            <person name="Sun H."/>
            <person name="Sun S."/>
            <person name="Syed K."/>
            <person name="Tsang A."/>
            <person name="Wiebenga A."/>
            <person name="Young D."/>
            <person name="Pisabarro A."/>
            <person name="Eastwood D.C."/>
            <person name="Martin F."/>
            <person name="Cullen D."/>
            <person name="Grigoriev I.V."/>
            <person name="Hibbett D.S."/>
        </authorList>
    </citation>
    <scope>NUCLEOTIDE SEQUENCE [LARGE SCALE GENOMIC DNA]</scope>
    <source>
        <strain evidence="2 3">MD-104</strain>
    </source>
</reference>
<feature type="compositionally biased region" description="Acidic residues" evidence="1">
    <location>
        <begin position="638"/>
        <end position="653"/>
    </location>
</feature>
<feature type="compositionally biased region" description="Acidic residues" evidence="1">
    <location>
        <begin position="534"/>
        <end position="549"/>
    </location>
</feature>
<feature type="compositionally biased region" description="Acidic residues" evidence="1">
    <location>
        <begin position="700"/>
        <end position="710"/>
    </location>
</feature>
<accession>A0A2H3JYK8</accession>
<dbReference type="InterPro" id="IPR032675">
    <property type="entry name" value="LRR_dom_sf"/>
</dbReference>
<dbReference type="AlphaFoldDB" id="A0A2H3JYK8"/>
<dbReference type="OMA" id="HEHEARC"/>